<dbReference type="SUPFAM" id="SSF54631">
    <property type="entry name" value="CBS-domain pair"/>
    <property type="match status" value="1"/>
</dbReference>
<dbReference type="PANTHER" id="PTHR43080:SF26">
    <property type="entry name" value="REGULATORY PROTEIN"/>
    <property type="match status" value="1"/>
</dbReference>
<dbReference type="CDD" id="cd04629">
    <property type="entry name" value="CBS_pair_bac"/>
    <property type="match status" value="1"/>
</dbReference>
<gene>
    <name evidence="4" type="ORF">RT717_20435</name>
</gene>
<sequence length="154" mass="17584">MNFTPPKETGTTRTVEPIKYAPVTDYMVKDVFTFHPDQNIQEAIDLMLDKRISGGPVLNDAGELVGMLSEKDCLRIIIDSAYHNHPNHEGKVKNYMSRKVKTMDVDKDIFDVANEFLTTHFRRFPVIDSKGVLKGQISRRDIMKAARDLKGTTW</sequence>
<evidence type="ECO:0000259" key="3">
    <source>
        <dbReference type="PROSITE" id="PS51371"/>
    </source>
</evidence>
<evidence type="ECO:0000256" key="1">
    <source>
        <dbReference type="ARBA" id="ARBA00023122"/>
    </source>
</evidence>
<organism evidence="4 5">
    <name type="scientific">Imperialibacter roseus</name>
    <dbReference type="NCBI Taxonomy" id="1324217"/>
    <lineage>
        <taxon>Bacteria</taxon>
        <taxon>Pseudomonadati</taxon>
        <taxon>Bacteroidota</taxon>
        <taxon>Cytophagia</taxon>
        <taxon>Cytophagales</taxon>
        <taxon>Flammeovirgaceae</taxon>
        <taxon>Imperialibacter</taxon>
    </lineage>
</organism>
<proteinExistence type="predicted"/>
<evidence type="ECO:0000313" key="4">
    <source>
        <dbReference type="EMBL" id="WOK05446.1"/>
    </source>
</evidence>
<dbReference type="InterPro" id="IPR044729">
    <property type="entry name" value="CBS_bac"/>
</dbReference>
<protein>
    <submittedName>
        <fullName evidence="4">CBS domain-containing protein</fullName>
    </submittedName>
</protein>
<feature type="domain" description="CBS" evidence="3">
    <location>
        <begin position="96"/>
        <end position="153"/>
    </location>
</feature>
<dbReference type="RefSeq" id="WP_317488206.1">
    <property type="nucleotide sequence ID" value="NZ_CP136051.1"/>
</dbReference>
<evidence type="ECO:0000313" key="5">
    <source>
        <dbReference type="Proteomes" id="UP001302349"/>
    </source>
</evidence>
<name>A0ABZ0IL87_9BACT</name>
<dbReference type="InterPro" id="IPR000644">
    <property type="entry name" value="CBS_dom"/>
</dbReference>
<feature type="domain" description="CBS" evidence="3">
    <location>
        <begin position="27"/>
        <end position="87"/>
    </location>
</feature>
<dbReference type="PANTHER" id="PTHR43080">
    <property type="entry name" value="CBS DOMAIN-CONTAINING PROTEIN CBSX3, MITOCHONDRIAL"/>
    <property type="match status" value="1"/>
</dbReference>
<evidence type="ECO:0000256" key="2">
    <source>
        <dbReference type="PROSITE-ProRule" id="PRU00703"/>
    </source>
</evidence>
<keyword evidence="1 2" id="KW-0129">CBS domain</keyword>
<accession>A0ABZ0IL87</accession>
<dbReference type="InterPro" id="IPR051257">
    <property type="entry name" value="Diverse_CBS-Domain"/>
</dbReference>
<dbReference type="InterPro" id="IPR046342">
    <property type="entry name" value="CBS_dom_sf"/>
</dbReference>
<dbReference type="EMBL" id="CP136051">
    <property type="protein sequence ID" value="WOK05446.1"/>
    <property type="molecule type" value="Genomic_DNA"/>
</dbReference>
<dbReference type="Pfam" id="PF00571">
    <property type="entry name" value="CBS"/>
    <property type="match status" value="2"/>
</dbReference>
<dbReference type="Proteomes" id="UP001302349">
    <property type="component" value="Chromosome"/>
</dbReference>
<dbReference type="Gene3D" id="3.10.580.10">
    <property type="entry name" value="CBS-domain"/>
    <property type="match status" value="1"/>
</dbReference>
<dbReference type="PROSITE" id="PS51371">
    <property type="entry name" value="CBS"/>
    <property type="match status" value="2"/>
</dbReference>
<dbReference type="SMART" id="SM00116">
    <property type="entry name" value="CBS"/>
    <property type="match status" value="2"/>
</dbReference>
<reference evidence="4 5" key="1">
    <citation type="journal article" date="2023" name="Microbiol. Resour. Announc.">
        <title>Complete Genome Sequence of Imperialibacter roseus strain P4T.</title>
        <authorList>
            <person name="Tizabi D.R."/>
            <person name="Bachvaroff T."/>
            <person name="Hill R.T."/>
        </authorList>
    </citation>
    <scope>NUCLEOTIDE SEQUENCE [LARGE SCALE GENOMIC DNA]</scope>
    <source>
        <strain evidence="4 5">P4T</strain>
    </source>
</reference>
<keyword evidence="5" id="KW-1185">Reference proteome</keyword>